<feature type="transmembrane region" description="Helical" evidence="1">
    <location>
        <begin position="191"/>
        <end position="220"/>
    </location>
</feature>
<evidence type="ECO:0000313" key="3">
    <source>
        <dbReference type="Proteomes" id="UP000054988"/>
    </source>
</evidence>
<keyword evidence="1" id="KW-0472">Membrane</keyword>
<feature type="transmembrane region" description="Helical" evidence="1">
    <location>
        <begin position="280"/>
        <end position="298"/>
    </location>
</feature>
<feature type="transmembrane region" description="Helical" evidence="1">
    <location>
        <begin position="241"/>
        <end position="260"/>
    </location>
</feature>
<keyword evidence="1" id="KW-0812">Transmembrane</keyword>
<sequence length="363" mass="40398">MSSADTEKLASYLSTTSTIVFPIANLSVLYFVYGFYVLLFGTCVYIMLRRQKDDERPNHKLYLWISVILFVLSTVFVVVYTISLVSGSIIRFNAVKTQDYLPLVLHLTRDVENTIIISLQLLVTVLLNIAADYMLIHRCYVIWDSKKRVALPLIIASVIINALGIVETVMTTIGSSDRDVQSNNEISNYGLLLNFVFELLSVILNSMVTLLTAGRIWWIYRQIHAQGILKRDVFIQSVSRIILESGSLYPVLGIIGMILANETSSQRITIDEMPIDFFPLIRLSAGIAPTLIIVRAKLGKNVESLQDQVSDIRFISRVAAPGEGTSTGSRPRMHSIGNLSMSMASISGEEQRAAGRKTDATLV</sequence>
<organism evidence="2 3">
    <name type="scientific">Moniliophthora roreri</name>
    <name type="common">Frosty pod rot fungus</name>
    <name type="synonym">Monilia roreri</name>
    <dbReference type="NCBI Taxonomy" id="221103"/>
    <lineage>
        <taxon>Eukaryota</taxon>
        <taxon>Fungi</taxon>
        <taxon>Dikarya</taxon>
        <taxon>Basidiomycota</taxon>
        <taxon>Agaricomycotina</taxon>
        <taxon>Agaricomycetes</taxon>
        <taxon>Agaricomycetidae</taxon>
        <taxon>Agaricales</taxon>
        <taxon>Marasmiineae</taxon>
        <taxon>Marasmiaceae</taxon>
        <taxon>Moniliophthora</taxon>
    </lineage>
</organism>
<evidence type="ECO:0000313" key="2">
    <source>
        <dbReference type="EMBL" id="KTB33308.1"/>
    </source>
</evidence>
<comment type="caution">
    <text evidence="2">The sequence shown here is derived from an EMBL/GenBank/DDBJ whole genome shotgun (WGS) entry which is preliminary data.</text>
</comment>
<dbReference type="EMBL" id="LATX01002178">
    <property type="protein sequence ID" value="KTB33308.1"/>
    <property type="molecule type" value="Genomic_DNA"/>
</dbReference>
<feature type="transmembrane region" description="Helical" evidence="1">
    <location>
        <begin position="28"/>
        <end position="49"/>
    </location>
</feature>
<protein>
    <submittedName>
        <fullName evidence="2">Uncharacterized protein</fullName>
    </submittedName>
</protein>
<keyword evidence="1" id="KW-1133">Transmembrane helix</keyword>
<gene>
    <name evidence="2" type="ORF">WG66_14128</name>
</gene>
<name>A0A0W0FAF7_MONRR</name>
<dbReference type="Proteomes" id="UP000054988">
    <property type="component" value="Unassembled WGS sequence"/>
</dbReference>
<accession>A0A0W0FAF7</accession>
<evidence type="ECO:0000256" key="1">
    <source>
        <dbReference type="SAM" id="Phobius"/>
    </source>
</evidence>
<proteinExistence type="predicted"/>
<dbReference type="AlphaFoldDB" id="A0A0W0FAF7"/>
<feature type="transmembrane region" description="Helical" evidence="1">
    <location>
        <begin position="148"/>
        <end position="171"/>
    </location>
</feature>
<feature type="transmembrane region" description="Helical" evidence="1">
    <location>
        <begin position="61"/>
        <end position="94"/>
    </location>
</feature>
<feature type="transmembrane region" description="Helical" evidence="1">
    <location>
        <begin position="114"/>
        <end position="136"/>
    </location>
</feature>
<reference evidence="2 3" key="1">
    <citation type="submission" date="2015-12" db="EMBL/GenBank/DDBJ databases">
        <title>Draft genome sequence of Moniliophthora roreri, the causal agent of frosty pod rot of cacao.</title>
        <authorList>
            <person name="Aime M.C."/>
            <person name="Diaz-Valderrama J.R."/>
            <person name="Kijpornyongpan T."/>
            <person name="Phillips-Mora W."/>
        </authorList>
    </citation>
    <scope>NUCLEOTIDE SEQUENCE [LARGE SCALE GENOMIC DNA]</scope>
    <source>
        <strain evidence="2 3">MCA 2952</strain>
    </source>
</reference>